<evidence type="ECO:0000313" key="2">
    <source>
        <dbReference type="EMBL" id="QAU06788.1"/>
    </source>
</evidence>
<dbReference type="GeneID" id="55613963"/>
<gene>
    <name evidence="2" type="primary">83</name>
    <name evidence="2" type="ORF">SEA_DUFFINGTON_83</name>
</gene>
<proteinExistence type="predicted"/>
<dbReference type="RefSeq" id="YP_009843672.1">
    <property type="nucleotide sequence ID" value="NC_048750.1"/>
</dbReference>
<keyword evidence="3" id="KW-1185">Reference proteome</keyword>
<evidence type="ECO:0000313" key="3">
    <source>
        <dbReference type="Proteomes" id="UP000290209"/>
    </source>
</evidence>
<dbReference type="Proteomes" id="UP000290209">
    <property type="component" value="Segment"/>
</dbReference>
<reference evidence="2 3" key="1">
    <citation type="submission" date="2019-01" db="EMBL/GenBank/DDBJ databases">
        <authorList>
            <person name="Fisher A."/>
            <person name="Galvan P."/>
            <person name="Koga A.P."/>
            <person name="Garlena R.A."/>
            <person name="Russell D.A."/>
            <person name="Pope W.H."/>
            <person name="Jacobs-Sera D."/>
            <person name="Hatfull G.F."/>
        </authorList>
    </citation>
    <scope>NUCLEOTIDE SEQUENCE [LARGE SCALE GENOMIC DNA]</scope>
</reference>
<feature type="compositionally biased region" description="Basic and acidic residues" evidence="1">
    <location>
        <begin position="47"/>
        <end position="63"/>
    </location>
</feature>
<accession>A0A410TCP3</accession>
<name>A0A410TCP3_9CAUD</name>
<protein>
    <submittedName>
        <fullName evidence="2">Uncharacterized protein</fullName>
    </submittedName>
</protein>
<sequence>MAFTSHGHHIPGTLSLDVRPPKVARCGGVRLCDTCQSDMAEYFNELEASKNEKPSEKHRRGEFSSEINSNTPGLWEQHQVELIVHLPCSCGEESLVKSYISERDILVSGNPHPALHVLMGAASNLHEIHVLLNSRS</sequence>
<organism evidence="2 3">
    <name type="scientific">Gordonia phage Duffington</name>
    <dbReference type="NCBI Taxonomy" id="2507858"/>
    <lineage>
        <taxon>Viruses</taxon>
        <taxon>Duplodnaviria</taxon>
        <taxon>Heunggongvirae</taxon>
        <taxon>Uroviricota</taxon>
        <taxon>Caudoviricetes</taxon>
        <taxon>Deejayvirinae</taxon>
        <taxon>Kenoshavirus</taxon>
        <taxon>Kenoshavirus duffington</taxon>
    </lineage>
</organism>
<dbReference type="EMBL" id="MK376957">
    <property type="protein sequence ID" value="QAU06788.1"/>
    <property type="molecule type" value="Genomic_DNA"/>
</dbReference>
<evidence type="ECO:0000256" key="1">
    <source>
        <dbReference type="SAM" id="MobiDB-lite"/>
    </source>
</evidence>
<dbReference type="KEGG" id="vg:55613963"/>
<feature type="region of interest" description="Disordered" evidence="1">
    <location>
        <begin position="46"/>
        <end position="70"/>
    </location>
</feature>